<evidence type="ECO:0000313" key="3">
    <source>
        <dbReference type="WBParaSite" id="TASK_0000428301-mRNA-1"/>
    </source>
</evidence>
<name>A0A0R3W326_TAEAS</name>
<accession>A0A0R3W326</accession>
<dbReference type="AlphaFoldDB" id="A0A0R3W326"/>
<dbReference type="WBParaSite" id="TASK_0000428301-mRNA-1">
    <property type="protein sequence ID" value="TASK_0000428301-mRNA-1"/>
    <property type="gene ID" value="TASK_0000428301"/>
</dbReference>
<gene>
    <name evidence="1" type="ORF">TASK_LOCUS4284</name>
</gene>
<evidence type="ECO:0000313" key="1">
    <source>
        <dbReference type="EMBL" id="VDK33184.1"/>
    </source>
</evidence>
<keyword evidence="2" id="KW-1185">Reference proteome</keyword>
<reference evidence="1 2" key="2">
    <citation type="submission" date="2018-11" db="EMBL/GenBank/DDBJ databases">
        <authorList>
            <consortium name="Pathogen Informatics"/>
        </authorList>
    </citation>
    <scope>NUCLEOTIDE SEQUENCE [LARGE SCALE GENOMIC DNA]</scope>
</reference>
<dbReference type="EMBL" id="UYRS01018339">
    <property type="protein sequence ID" value="VDK33184.1"/>
    <property type="molecule type" value="Genomic_DNA"/>
</dbReference>
<dbReference type="Proteomes" id="UP000282613">
    <property type="component" value="Unassembled WGS sequence"/>
</dbReference>
<organism evidence="3">
    <name type="scientific">Taenia asiatica</name>
    <name type="common">Asian tapeworm</name>
    <dbReference type="NCBI Taxonomy" id="60517"/>
    <lineage>
        <taxon>Eukaryota</taxon>
        <taxon>Metazoa</taxon>
        <taxon>Spiralia</taxon>
        <taxon>Lophotrochozoa</taxon>
        <taxon>Platyhelminthes</taxon>
        <taxon>Cestoda</taxon>
        <taxon>Eucestoda</taxon>
        <taxon>Cyclophyllidea</taxon>
        <taxon>Taeniidae</taxon>
        <taxon>Taenia</taxon>
    </lineage>
</organism>
<reference evidence="3" key="1">
    <citation type="submission" date="2017-02" db="UniProtKB">
        <authorList>
            <consortium name="WormBaseParasite"/>
        </authorList>
    </citation>
    <scope>IDENTIFICATION</scope>
</reference>
<proteinExistence type="predicted"/>
<evidence type="ECO:0000313" key="2">
    <source>
        <dbReference type="Proteomes" id="UP000282613"/>
    </source>
</evidence>
<sequence>MAPGSTFDPQFMLRLKRHRPSTVVHAKNELFALLWLLINRDAAMVAVVKVNAVPLKNDPDFVPRSQDLDIIHLL</sequence>
<protein>
    <submittedName>
        <fullName evidence="1 3">Uncharacterized protein</fullName>
    </submittedName>
</protein>